<evidence type="ECO:0000259" key="2">
    <source>
        <dbReference type="Pfam" id="PF16472"/>
    </source>
</evidence>
<dbReference type="EMBL" id="JBBMEZ010000010">
    <property type="protein sequence ID" value="MEQ2469679.1"/>
    <property type="molecule type" value="Genomic_DNA"/>
</dbReference>
<evidence type="ECO:0000313" key="3">
    <source>
        <dbReference type="EMBL" id="MEQ2469679.1"/>
    </source>
</evidence>
<evidence type="ECO:0000313" key="4">
    <source>
        <dbReference type="Proteomes" id="UP001490816"/>
    </source>
</evidence>
<dbReference type="InterPro" id="IPR011042">
    <property type="entry name" value="6-blade_b-propeller_TolB-like"/>
</dbReference>
<gene>
    <name evidence="3" type="ORF">WMO39_04935</name>
</gene>
<proteinExistence type="predicted"/>
<feature type="signal peptide" evidence="1">
    <location>
        <begin position="1"/>
        <end position="23"/>
    </location>
</feature>
<dbReference type="Proteomes" id="UP001490816">
    <property type="component" value="Unassembled WGS sequence"/>
</dbReference>
<keyword evidence="1" id="KW-0732">Signal</keyword>
<dbReference type="Pfam" id="PF16472">
    <property type="entry name" value="DUF5050"/>
    <property type="match status" value="1"/>
</dbReference>
<comment type="caution">
    <text evidence="3">The sequence shown here is derived from an EMBL/GenBank/DDBJ whole genome shotgun (WGS) entry which is preliminary data.</text>
</comment>
<accession>A0ABV1F8F3</accession>
<name>A0ABV1F8F3_9FIRM</name>
<dbReference type="SUPFAM" id="SSF63825">
    <property type="entry name" value="YWTD domain"/>
    <property type="match status" value="1"/>
</dbReference>
<dbReference type="InterPro" id="IPR032485">
    <property type="entry name" value="LRP1-like_beta_prop"/>
</dbReference>
<feature type="domain" description="Prolow-density lipoprotein receptor-related protein 1-like beta-propeller" evidence="2">
    <location>
        <begin position="151"/>
        <end position="353"/>
    </location>
</feature>
<dbReference type="RefSeq" id="WP_117839077.1">
    <property type="nucleotide sequence ID" value="NZ_JBBMEZ010000010.1"/>
</dbReference>
<keyword evidence="4" id="KW-1185">Reference proteome</keyword>
<evidence type="ECO:0000256" key="1">
    <source>
        <dbReference type="SAM" id="SignalP"/>
    </source>
</evidence>
<organism evidence="3 4">
    <name type="scientific">Ruminococcoides intestinale</name>
    <dbReference type="NCBI Taxonomy" id="3133162"/>
    <lineage>
        <taxon>Bacteria</taxon>
        <taxon>Bacillati</taxon>
        <taxon>Bacillota</taxon>
        <taxon>Clostridia</taxon>
        <taxon>Eubacteriales</taxon>
        <taxon>Oscillospiraceae</taxon>
        <taxon>Ruminococcoides</taxon>
    </lineage>
</organism>
<dbReference type="PROSITE" id="PS51257">
    <property type="entry name" value="PROKAR_LIPOPROTEIN"/>
    <property type="match status" value="1"/>
</dbReference>
<reference evidence="3 4" key="1">
    <citation type="submission" date="2024-03" db="EMBL/GenBank/DDBJ databases">
        <title>Human intestinal bacterial collection.</title>
        <authorList>
            <person name="Pauvert C."/>
            <person name="Hitch T.C.A."/>
            <person name="Clavel T."/>
        </authorList>
    </citation>
    <scope>NUCLEOTIDE SEQUENCE [LARGE SCALE GENOMIC DNA]</scope>
    <source>
        <strain evidence="3 4">CLA-JM-H38</strain>
    </source>
</reference>
<dbReference type="Gene3D" id="2.120.10.30">
    <property type="entry name" value="TolB, C-terminal domain"/>
    <property type="match status" value="1"/>
</dbReference>
<protein>
    <submittedName>
        <fullName evidence="3">DUF5050 domain-containing protein</fullName>
    </submittedName>
</protein>
<feature type="chain" id="PRO_5046396103" evidence="1">
    <location>
        <begin position="24"/>
        <end position="424"/>
    </location>
</feature>
<sequence>MKRKKVIVSGVLCVSISIASVLCGCSSQTENKTGDAFIINNGGEYYINGLVAKMESDGSAKSVGYPKEESDYIYANDNAPVILKNGKYVFWNNTIYGEKGDDKAELYKYAFTSDPLVIEKELWVDNDTLSSSSVFENHEYHGCMAQWKTDGDYVYFITEPQKDYVNVDKPIYYKLGRISFDGKTIESVNSITASSYTIDNGWIYYFDNGYVGNENDFSIESENVGLYKIKIDGSQKQKLQGNMEQPSGYEYQYNDLYKNICCYGDYLYFIDYSESTGGKVCRIKTDGTNYEVLSQNNAYSITVDVKNNKLYYAQQNDYYRKLYEVSLDSKQEVELYDDKLYSVNIGRTPIEYYNGYLYLSCYDYNGISPNMDYEKYNCERYDINNNVMEVMRISYKDVEIDNGGISAATRKEGPYLKWDKAEKR</sequence>